<evidence type="ECO:0000313" key="2">
    <source>
        <dbReference type="EMBL" id="VEI03239.1"/>
    </source>
</evidence>
<gene>
    <name evidence="2" type="ORF">NCTC13652_01439</name>
</gene>
<keyword evidence="3" id="KW-1185">Reference proteome</keyword>
<dbReference type="EMBL" id="LR134473">
    <property type="protein sequence ID" value="VEI03239.1"/>
    <property type="molecule type" value="Genomic_DNA"/>
</dbReference>
<sequence>MTITSRPEPSPTEAEFSSQMDVIFDGMRAGHAQEHDPVEEPSSPVESTTGRAREPGLSTSCPG</sequence>
<proteinExistence type="predicted"/>
<evidence type="ECO:0000256" key="1">
    <source>
        <dbReference type="SAM" id="MobiDB-lite"/>
    </source>
</evidence>
<feature type="region of interest" description="Disordered" evidence="1">
    <location>
        <begin position="1"/>
        <end position="63"/>
    </location>
</feature>
<evidence type="ECO:0000313" key="3">
    <source>
        <dbReference type="Proteomes" id="UP000277858"/>
    </source>
</evidence>
<name>A0A3S4UR22_9ACTN</name>
<accession>A0A3S4UR22</accession>
<protein>
    <submittedName>
        <fullName evidence="2">Uncharacterized protein</fullName>
    </submittedName>
</protein>
<organism evidence="2 3">
    <name type="scientific">Acidipropionibacterium jensenii</name>
    <dbReference type="NCBI Taxonomy" id="1749"/>
    <lineage>
        <taxon>Bacteria</taxon>
        <taxon>Bacillati</taxon>
        <taxon>Actinomycetota</taxon>
        <taxon>Actinomycetes</taxon>
        <taxon>Propionibacteriales</taxon>
        <taxon>Propionibacteriaceae</taxon>
        <taxon>Acidipropionibacterium</taxon>
    </lineage>
</organism>
<dbReference type="Proteomes" id="UP000277858">
    <property type="component" value="Chromosome"/>
</dbReference>
<reference evidence="2 3" key="1">
    <citation type="submission" date="2018-12" db="EMBL/GenBank/DDBJ databases">
        <authorList>
            <consortium name="Pathogen Informatics"/>
        </authorList>
    </citation>
    <scope>NUCLEOTIDE SEQUENCE [LARGE SCALE GENOMIC DNA]</scope>
    <source>
        <strain evidence="2 3">NCTC13652</strain>
    </source>
</reference>
<dbReference type="AlphaFoldDB" id="A0A3S4UR22"/>